<accession>A0A9X3TVF8</accession>
<sequence>MKAPSLFARMKTRFQDFLAAPALGAPDVTGGDDPYADTRSPIRIGLIIILVTFVGLGGWAAFAPLSQGAVASGKLIVESQRKEIQHFEGGIVAKIAVKDGDRVRPGDVLVELDDTRARAQLQIVEGQLDAYRAFEARLTAERDGLEDVTFPADLEAKAQNNEEVAKSLGGQRDMFTARKMAIKSQTDILDKRVTQLREMSNGLRAQVQSKSEQLRTLADEIKGLQELYAKGYASKSRLLALQRSEAETAGERGKYLSDIASSDMKVGETRLEVIQVQKKFEEEVVSDLRTTQQKVLDLTEQWTAARDVLNRTRVRAPVEGIIVGLKLHTLGGVINPGTRLLEIVPQNRKLLVQAKIQTHDIDQVQMGAEAEVRLLPFKQRTLPILVGQVTAVSADTLEDERTGESYYTANVEISEDQIKKLEGHRLVPGMPADVIIKSGEYTVLQYLLGPLTDSLARAFRG</sequence>
<keyword evidence="4 9" id="KW-1003">Cell membrane</keyword>
<evidence type="ECO:0000256" key="7">
    <source>
        <dbReference type="ARBA" id="ARBA00022989"/>
    </source>
</evidence>
<comment type="caution">
    <text evidence="12">The sequence shown here is derived from an EMBL/GenBank/DDBJ whole genome shotgun (WGS) entry which is preliminary data.</text>
</comment>
<reference evidence="12" key="1">
    <citation type="submission" date="2022-08" db="EMBL/GenBank/DDBJ databases">
        <authorList>
            <person name="Vandamme P."/>
            <person name="Hettiarachchi A."/>
            <person name="Peeters C."/>
            <person name="Cnockaert M."/>
            <person name="Carlier A."/>
        </authorList>
    </citation>
    <scope>NUCLEOTIDE SEQUENCE</scope>
    <source>
        <strain evidence="12">LMG 31809</strain>
    </source>
</reference>
<keyword evidence="13" id="KW-1185">Reference proteome</keyword>
<evidence type="ECO:0000256" key="3">
    <source>
        <dbReference type="ARBA" id="ARBA00022448"/>
    </source>
</evidence>
<evidence type="ECO:0000259" key="11">
    <source>
        <dbReference type="Pfam" id="PF26002"/>
    </source>
</evidence>
<dbReference type="PRINTS" id="PR01490">
    <property type="entry name" value="RTXTOXIND"/>
</dbReference>
<evidence type="ECO:0000259" key="10">
    <source>
        <dbReference type="Pfam" id="PF25994"/>
    </source>
</evidence>
<feature type="domain" description="AprE-like long alpha-helical hairpin" evidence="10">
    <location>
        <begin position="117"/>
        <end position="308"/>
    </location>
</feature>
<dbReference type="Gene3D" id="2.40.30.170">
    <property type="match status" value="1"/>
</dbReference>
<organism evidence="12 13">
    <name type="scientific">Govanella unica</name>
    <dbReference type="NCBI Taxonomy" id="2975056"/>
    <lineage>
        <taxon>Bacteria</taxon>
        <taxon>Pseudomonadati</taxon>
        <taxon>Pseudomonadota</taxon>
        <taxon>Alphaproteobacteria</taxon>
        <taxon>Emcibacterales</taxon>
        <taxon>Govanellaceae</taxon>
        <taxon>Govanella</taxon>
    </lineage>
</organism>
<dbReference type="NCBIfam" id="TIGR01843">
    <property type="entry name" value="type_I_hlyD"/>
    <property type="match status" value="1"/>
</dbReference>
<evidence type="ECO:0000256" key="2">
    <source>
        <dbReference type="ARBA" id="ARBA00009477"/>
    </source>
</evidence>
<dbReference type="RefSeq" id="WP_274942197.1">
    <property type="nucleotide sequence ID" value="NZ_JANWOI010000001.1"/>
</dbReference>
<evidence type="ECO:0000256" key="4">
    <source>
        <dbReference type="ARBA" id="ARBA00022475"/>
    </source>
</evidence>
<dbReference type="EMBL" id="JANWOI010000001">
    <property type="protein sequence ID" value="MDA5192491.1"/>
    <property type="molecule type" value="Genomic_DNA"/>
</dbReference>
<evidence type="ECO:0000313" key="13">
    <source>
        <dbReference type="Proteomes" id="UP001141619"/>
    </source>
</evidence>
<dbReference type="InterPro" id="IPR050739">
    <property type="entry name" value="MFP"/>
</dbReference>
<gene>
    <name evidence="12" type="ORF">NYP16_00770</name>
</gene>
<feature type="domain" description="AprE-like beta-barrel" evidence="11">
    <location>
        <begin position="350"/>
        <end position="439"/>
    </location>
</feature>
<feature type="transmembrane region" description="Helical" evidence="9">
    <location>
        <begin position="40"/>
        <end position="62"/>
    </location>
</feature>
<keyword evidence="7 9" id="KW-1133">Transmembrane helix</keyword>
<dbReference type="InterPro" id="IPR058982">
    <property type="entry name" value="Beta-barrel_AprE"/>
</dbReference>
<comment type="subcellular location">
    <subcellularLocation>
        <location evidence="1 9">Cell inner membrane</location>
        <topology evidence="1 9">Single-pass membrane protein</topology>
    </subcellularLocation>
</comment>
<evidence type="ECO:0000256" key="1">
    <source>
        <dbReference type="ARBA" id="ARBA00004377"/>
    </source>
</evidence>
<keyword evidence="6 9" id="KW-0812">Transmembrane</keyword>
<proteinExistence type="inferred from homology"/>
<dbReference type="InterPro" id="IPR058781">
    <property type="entry name" value="HH_AprE-like"/>
</dbReference>
<comment type="similarity">
    <text evidence="2 9">Belongs to the membrane fusion protein (MFP) (TC 8.A.1) family.</text>
</comment>
<keyword evidence="8 9" id="KW-0472">Membrane</keyword>
<evidence type="ECO:0000313" key="12">
    <source>
        <dbReference type="EMBL" id="MDA5192491.1"/>
    </source>
</evidence>
<reference evidence="12" key="2">
    <citation type="journal article" date="2023" name="Syst. Appl. Microbiol.">
        <title>Govania unica gen. nov., sp. nov., a rare biosphere bacterium that represents a novel family in the class Alphaproteobacteria.</title>
        <authorList>
            <person name="Vandamme P."/>
            <person name="Peeters C."/>
            <person name="Hettiarachchi A."/>
            <person name="Cnockaert M."/>
            <person name="Carlier A."/>
        </authorList>
    </citation>
    <scope>NUCLEOTIDE SEQUENCE</scope>
    <source>
        <strain evidence="12">LMG 31809</strain>
    </source>
</reference>
<dbReference type="InterPro" id="IPR010129">
    <property type="entry name" value="T1SS_HlyD"/>
</dbReference>
<name>A0A9X3TVF8_9PROT</name>
<protein>
    <recommendedName>
        <fullName evidence="9">Membrane fusion protein (MFP) family protein</fullName>
    </recommendedName>
</protein>
<evidence type="ECO:0000256" key="8">
    <source>
        <dbReference type="ARBA" id="ARBA00023136"/>
    </source>
</evidence>
<evidence type="ECO:0000256" key="6">
    <source>
        <dbReference type="ARBA" id="ARBA00022692"/>
    </source>
</evidence>
<evidence type="ECO:0000256" key="9">
    <source>
        <dbReference type="RuleBase" id="RU365093"/>
    </source>
</evidence>
<keyword evidence="5 9" id="KW-0997">Cell inner membrane</keyword>
<keyword evidence="3 9" id="KW-0813">Transport</keyword>
<dbReference type="AlphaFoldDB" id="A0A9X3TVF8"/>
<dbReference type="SUPFAM" id="SSF111369">
    <property type="entry name" value="HlyD-like secretion proteins"/>
    <property type="match status" value="1"/>
</dbReference>
<dbReference type="PANTHER" id="PTHR30386:SF17">
    <property type="entry name" value="ALKALINE PROTEASE SECRETION PROTEIN APRE"/>
    <property type="match status" value="1"/>
</dbReference>
<dbReference type="Pfam" id="PF25994">
    <property type="entry name" value="HH_AprE"/>
    <property type="match status" value="1"/>
</dbReference>
<dbReference type="GO" id="GO:0015031">
    <property type="term" value="P:protein transport"/>
    <property type="evidence" value="ECO:0007669"/>
    <property type="project" value="InterPro"/>
</dbReference>
<dbReference type="Pfam" id="PF26002">
    <property type="entry name" value="Beta-barrel_AprE"/>
    <property type="match status" value="1"/>
</dbReference>
<dbReference type="PANTHER" id="PTHR30386">
    <property type="entry name" value="MEMBRANE FUSION SUBUNIT OF EMRAB-TOLC MULTIDRUG EFFLUX PUMP"/>
    <property type="match status" value="1"/>
</dbReference>
<evidence type="ECO:0000256" key="5">
    <source>
        <dbReference type="ARBA" id="ARBA00022519"/>
    </source>
</evidence>
<dbReference type="Gene3D" id="2.40.50.100">
    <property type="match status" value="1"/>
</dbReference>
<dbReference type="GO" id="GO:0005886">
    <property type="term" value="C:plasma membrane"/>
    <property type="evidence" value="ECO:0007669"/>
    <property type="project" value="UniProtKB-SubCell"/>
</dbReference>
<dbReference type="Proteomes" id="UP001141619">
    <property type="component" value="Unassembled WGS sequence"/>
</dbReference>